<evidence type="ECO:0000313" key="2">
    <source>
        <dbReference type="Proteomes" id="UP001597260"/>
    </source>
</evidence>
<dbReference type="RefSeq" id="WP_377577957.1">
    <property type="nucleotide sequence ID" value="NZ_JBHTMP010000081.1"/>
</dbReference>
<evidence type="ECO:0000313" key="1">
    <source>
        <dbReference type="EMBL" id="MFD1325504.1"/>
    </source>
</evidence>
<comment type="caution">
    <text evidence="1">The sequence shown here is derived from an EMBL/GenBank/DDBJ whole genome shotgun (WGS) entry which is preliminary data.</text>
</comment>
<reference evidence="2" key="1">
    <citation type="journal article" date="2019" name="Int. J. Syst. Evol. Microbiol.">
        <title>The Global Catalogue of Microorganisms (GCM) 10K type strain sequencing project: providing services to taxonomists for standard genome sequencing and annotation.</title>
        <authorList>
            <consortium name="The Broad Institute Genomics Platform"/>
            <consortium name="The Broad Institute Genome Sequencing Center for Infectious Disease"/>
            <person name="Wu L."/>
            <person name="Ma J."/>
        </authorList>
    </citation>
    <scope>NUCLEOTIDE SEQUENCE [LARGE SCALE GENOMIC DNA]</scope>
    <source>
        <strain evidence="2">JCM 31037</strain>
    </source>
</reference>
<proteinExistence type="predicted"/>
<gene>
    <name evidence="1" type="ORF">ACFQ4H_30920</name>
</gene>
<dbReference type="EMBL" id="JBHTMP010000081">
    <property type="protein sequence ID" value="MFD1325504.1"/>
    <property type="molecule type" value="Genomic_DNA"/>
</dbReference>
<dbReference type="Proteomes" id="UP001597260">
    <property type="component" value="Unassembled WGS sequence"/>
</dbReference>
<keyword evidence="2" id="KW-1185">Reference proteome</keyword>
<sequence length="74" mass="8989">MALDMDPERRRKLMELARLQDEWQERHQLDDVEFTPDGADGDQRRTPTLEQQWEYERRAREILGQDPDTGLYRD</sequence>
<name>A0ABW3YME8_9ACTN</name>
<accession>A0ABW3YME8</accession>
<organism evidence="1 2">
    <name type="scientific">Micromonospora sonneratiae</name>
    <dbReference type="NCBI Taxonomy" id="1184706"/>
    <lineage>
        <taxon>Bacteria</taxon>
        <taxon>Bacillati</taxon>
        <taxon>Actinomycetota</taxon>
        <taxon>Actinomycetes</taxon>
        <taxon>Micromonosporales</taxon>
        <taxon>Micromonosporaceae</taxon>
        <taxon>Micromonospora</taxon>
    </lineage>
</organism>
<protein>
    <submittedName>
        <fullName evidence="1">Uncharacterized protein</fullName>
    </submittedName>
</protein>